<feature type="disulfide bond" description="Redox-active" evidence="3">
    <location>
        <begin position="85"/>
        <end position="89"/>
    </location>
</feature>
<dbReference type="RefSeq" id="WP_168147453.1">
    <property type="nucleotide sequence ID" value="NZ_JAAVXB010000003.1"/>
</dbReference>
<evidence type="ECO:0000256" key="3">
    <source>
        <dbReference type="PIRSR" id="PIRSR603782-2"/>
    </source>
</evidence>
<comment type="caution">
    <text evidence="5">The sequence shown here is derived from an EMBL/GenBank/DDBJ whole genome shotgun (WGS) entry which is preliminary data.</text>
</comment>
<gene>
    <name evidence="5" type="ORF">G7Y82_07775</name>
</gene>
<dbReference type="Pfam" id="PF02630">
    <property type="entry name" value="SCO1-SenC"/>
    <property type="match status" value="1"/>
</dbReference>
<dbReference type="SUPFAM" id="SSF52833">
    <property type="entry name" value="Thioredoxin-like"/>
    <property type="match status" value="1"/>
</dbReference>
<keyword evidence="2" id="KW-0186">Copper</keyword>
<evidence type="ECO:0000256" key="4">
    <source>
        <dbReference type="SAM" id="Phobius"/>
    </source>
</evidence>
<evidence type="ECO:0000256" key="2">
    <source>
        <dbReference type="PIRSR" id="PIRSR603782-1"/>
    </source>
</evidence>
<keyword evidence="4" id="KW-0472">Membrane</keyword>
<name>A0A969W907_9GAMM</name>
<dbReference type="GO" id="GO:0046872">
    <property type="term" value="F:metal ion binding"/>
    <property type="evidence" value="ECO:0007669"/>
    <property type="project" value="UniProtKB-KW"/>
</dbReference>
<dbReference type="InterPro" id="IPR003782">
    <property type="entry name" value="SCO1/SenC"/>
</dbReference>
<sequence length="204" mass="22419">MNQVPRRRTQFYLLVLLFFGPLAAAVLLYFVFPQWQPQGRTNYGELITPARPLPTLALVDADGGAHGDEALRGRWTWLFVGGGACDPGCAEQLYQYRQIRTLLNDKRRRVRRVYIAPDAAALPALRQQLATLHPDLQLYAPADAAAATTLHDALRAPGTAAGSPGVVYLIDPLGNWLMVYRPDADSKGVLADIKKLLSISQIDA</sequence>
<dbReference type="InterPro" id="IPR036249">
    <property type="entry name" value="Thioredoxin-like_sf"/>
</dbReference>
<reference evidence="5" key="1">
    <citation type="submission" date="2020-03" db="EMBL/GenBank/DDBJ databases">
        <title>Solimonas marina sp. nov., isolated from deep seawater of the Pacific Ocean.</title>
        <authorList>
            <person name="Liu X."/>
            <person name="Lai Q."/>
            <person name="Sun F."/>
            <person name="Gai Y."/>
            <person name="Li G."/>
            <person name="Shao Z."/>
        </authorList>
    </citation>
    <scope>NUCLEOTIDE SEQUENCE</scope>
    <source>
        <strain evidence="5">C16B3</strain>
    </source>
</reference>
<dbReference type="AlphaFoldDB" id="A0A969W907"/>
<comment type="similarity">
    <text evidence="1">Belongs to the SCO1/2 family.</text>
</comment>
<protein>
    <submittedName>
        <fullName evidence="5">Cytochrome oxidase assembly protein</fullName>
    </submittedName>
</protein>
<keyword evidence="2" id="KW-0479">Metal-binding</keyword>
<dbReference type="Gene3D" id="3.40.30.10">
    <property type="entry name" value="Glutaredoxin"/>
    <property type="match status" value="1"/>
</dbReference>
<dbReference type="Proteomes" id="UP000653472">
    <property type="component" value="Unassembled WGS sequence"/>
</dbReference>
<accession>A0A969W907</accession>
<feature type="binding site" evidence="2">
    <location>
        <position position="85"/>
    </location>
    <ligand>
        <name>Cu cation</name>
        <dbReference type="ChEBI" id="CHEBI:23378"/>
    </ligand>
</feature>
<keyword evidence="6" id="KW-1185">Reference proteome</keyword>
<evidence type="ECO:0000313" key="6">
    <source>
        <dbReference type="Proteomes" id="UP000653472"/>
    </source>
</evidence>
<keyword evidence="4" id="KW-1133">Transmembrane helix</keyword>
<keyword evidence="3" id="KW-1015">Disulfide bond</keyword>
<proteinExistence type="inferred from homology"/>
<feature type="binding site" evidence="2">
    <location>
        <position position="89"/>
    </location>
    <ligand>
        <name>Cu cation</name>
        <dbReference type="ChEBI" id="CHEBI:23378"/>
    </ligand>
</feature>
<feature type="transmembrane region" description="Helical" evidence="4">
    <location>
        <begin position="12"/>
        <end position="32"/>
    </location>
</feature>
<evidence type="ECO:0000313" key="5">
    <source>
        <dbReference type="EMBL" id="NKF22213.1"/>
    </source>
</evidence>
<dbReference type="EMBL" id="JAAVXB010000003">
    <property type="protein sequence ID" value="NKF22213.1"/>
    <property type="molecule type" value="Genomic_DNA"/>
</dbReference>
<evidence type="ECO:0000256" key="1">
    <source>
        <dbReference type="ARBA" id="ARBA00010996"/>
    </source>
</evidence>
<keyword evidence="4" id="KW-0812">Transmembrane</keyword>
<organism evidence="5 6">
    <name type="scientific">Solimonas marina</name>
    <dbReference type="NCBI Taxonomy" id="2714601"/>
    <lineage>
        <taxon>Bacteria</taxon>
        <taxon>Pseudomonadati</taxon>
        <taxon>Pseudomonadota</taxon>
        <taxon>Gammaproteobacteria</taxon>
        <taxon>Nevskiales</taxon>
        <taxon>Nevskiaceae</taxon>
        <taxon>Solimonas</taxon>
    </lineage>
</organism>